<name>A0A1W1HZR1_9BACT</name>
<evidence type="ECO:0000313" key="1">
    <source>
        <dbReference type="EMBL" id="SLM46235.1"/>
    </source>
</evidence>
<accession>A0A1W1HZR1</accession>
<dbReference type="KEGG" id="nja:NSJP_0063"/>
<dbReference type="EMBL" id="LT828648">
    <property type="protein sequence ID" value="SLM46235.1"/>
    <property type="molecule type" value="Genomic_DNA"/>
</dbReference>
<sequence>MPVKSRDRREHFVDMPGTFRYGPEHESLSVLNGL</sequence>
<dbReference type="AlphaFoldDB" id="A0A1W1HZR1"/>
<keyword evidence="2" id="KW-1185">Reference proteome</keyword>
<evidence type="ECO:0000313" key="2">
    <source>
        <dbReference type="Proteomes" id="UP000192042"/>
    </source>
</evidence>
<reference evidence="1 2" key="1">
    <citation type="submission" date="2017-03" db="EMBL/GenBank/DDBJ databases">
        <authorList>
            <person name="Afonso C.L."/>
            <person name="Miller P.J."/>
            <person name="Scott M.A."/>
            <person name="Spackman E."/>
            <person name="Goraichik I."/>
            <person name="Dimitrov K.M."/>
            <person name="Suarez D.L."/>
            <person name="Swayne D.E."/>
        </authorList>
    </citation>
    <scope>NUCLEOTIDE SEQUENCE [LARGE SCALE GENOMIC DNA]</scope>
    <source>
        <strain evidence="1">Genome sequencing of Nitrospira japonica strain NJ11</strain>
    </source>
</reference>
<protein>
    <submittedName>
        <fullName evidence="1">Uncharacterized protein</fullName>
    </submittedName>
</protein>
<gene>
    <name evidence="1" type="ORF">NSJP_0063</name>
</gene>
<proteinExistence type="predicted"/>
<dbReference type="Proteomes" id="UP000192042">
    <property type="component" value="Chromosome I"/>
</dbReference>
<dbReference type="STRING" id="1325564.NSJP_0063"/>
<organism evidence="1 2">
    <name type="scientific">Nitrospira japonica</name>
    <dbReference type="NCBI Taxonomy" id="1325564"/>
    <lineage>
        <taxon>Bacteria</taxon>
        <taxon>Pseudomonadati</taxon>
        <taxon>Nitrospirota</taxon>
        <taxon>Nitrospiria</taxon>
        <taxon>Nitrospirales</taxon>
        <taxon>Nitrospiraceae</taxon>
        <taxon>Nitrospira</taxon>
    </lineage>
</organism>